<organism evidence="2 3">
    <name type="scientific">Pseudodesulfovibrio nedwellii</name>
    <dbReference type="NCBI Taxonomy" id="2973072"/>
    <lineage>
        <taxon>Bacteria</taxon>
        <taxon>Pseudomonadati</taxon>
        <taxon>Thermodesulfobacteriota</taxon>
        <taxon>Desulfovibrionia</taxon>
        <taxon>Desulfovibrionales</taxon>
        <taxon>Desulfovibrionaceae</taxon>
    </lineage>
</organism>
<accession>A0ABN6S842</accession>
<feature type="signal peptide" evidence="1">
    <location>
        <begin position="1"/>
        <end position="20"/>
    </location>
</feature>
<proteinExistence type="predicted"/>
<dbReference type="EMBL" id="AP026709">
    <property type="protein sequence ID" value="BDQ38267.1"/>
    <property type="molecule type" value="Genomic_DNA"/>
</dbReference>
<dbReference type="Proteomes" id="UP001317742">
    <property type="component" value="Chromosome"/>
</dbReference>
<gene>
    <name evidence="2" type="ORF">SYK_26270</name>
</gene>
<sequence>MKKMFLAFVLVLIASQPVLANTNYNVCFNSLDADVNGTITKGEFLVAFPSGELAIFEKVDTNADSAVDHEEWEAYKTEQGFEENH</sequence>
<evidence type="ECO:0000313" key="3">
    <source>
        <dbReference type="Proteomes" id="UP001317742"/>
    </source>
</evidence>
<evidence type="ECO:0008006" key="4">
    <source>
        <dbReference type="Google" id="ProtNLM"/>
    </source>
</evidence>
<protein>
    <recommendedName>
        <fullName evidence="4">EF-hand domain-containing protein</fullName>
    </recommendedName>
</protein>
<evidence type="ECO:0000313" key="2">
    <source>
        <dbReference type="EMBL" id="BDQ38267.1"/>
    </source>
</evidence>
<dbReference type="SUPFAM" id="SSF47473">
    <property type="entry name" value="EF-hand"/>
    <property type="match status" value="1"/>
</dbReference>
<evidence type="ECO:0000256" key="1">
    <source>
        <dbReference type="SAM" id="SignalP"/>
    </source>
</evidence>
<name>A0ABN6S842_9BACT</name>
<feature type="chain" id="PRO_5046059788" description="EF-hand domain-containing protein" evidence="1">
    <location>
        <begin position="21"/>
        <end position="85"/>
    </location>
</feature>
<dbReference type="RefSeq" id="WP_281760767.1">
    <property type="nucleotide sequence ID" value="NZ_AP026709.1"/>
</dbReference>
<reference evidence="2 3" key="1">
    <citation type="submission" date="2022-08" db="EMBL/GenBank/DDBJ databases">
        <title>Genome Sequence of the sulphate-reducing bacterium, Pseudodesulfovibrio sp. SYK.</title>
        <authorList>
            <person name="Kondo R."/>
            <person name="Kataoka T."/>
        </authorList>
    </citation>
    <scope>NUCLEOTIDE SEQUENCE [LARGE SCALE GENOMIC DNA]</scope>
    <source>
        <strain evidence="2 3">SYK</strain>
    </source>
</reference>
<dbReference type="Gene3D" id="1.10.238.10">
    <property type="entry name" value="EF-hand"/>
    <property type="match status" value="1"/>
</dbReference>
<keyword evidence="1" id="KW-0732">Signal</keyword>
<dbReference type="InterPro" id="IPR011992">
    <property type="entry name" value="EF-hand-dom_pair"/>
</dbReference>
<keyword evidence="3" id="KW-1185">Reference proteome</keyword>